<organism evidence="2 3">
    <name type="scientific">Actinophytocola algeriensis</name>
    <dbReference type="NCBI Taxonomy" id="1768010"/>
    <lineage>
        <taxon>Bacteria</taxon>
        <taxon>Bacillati</taxon>
        <taxon>Actinomycetota</taxon>
        <taxon>Actinomycetes</taxon>
        <taxon>Pseudonocardiales</taxon>
        <taxon>Pseudonocardiaceae</taxon>
    </lineage>
</organism>
<accession>A0A7W7VIC4</accession>
<sequence>MTVNVTDSLKDFIRNIMSDRQFAGNYAEDPQGMLAAQGVTDHDLSAVDVQAAVREVCADPSVPAEARTAVQNSGPPPSSGGASHSVDSVVQHLNHITYATYEGDDYITNLIDQSVDNSVDISGPVFGDVNAVTGEQGQIIDGPNFGQANTGDGAVQAGDDASGVNTGVNTGINAGGDVENAVVGDGNQSAQVSGDADGTVFNFGGGDVNNLGNADIDDSSLSFGDGDATTISDVTVDDGSAIAVGGNASGSNVEDNDTTVVTTVEDNDTTSNDTTINDNDVSLQDNDTTVTAVQDNDVVQDNDTAVAGDDQLAVQ</sequence>
<dbReference type="AlphaFoldDB" id="A0A7W7VIC4"/>
<proteinExistence type="predicted"/>
<keyword evidence="3" id="KW-1185">Reference proteome</keyword>
<comment type="caution">
    <text evidence="2">The sequence shown here is derived from an EMBL/GenBank/DDBJ whole genome shotgun (WGS) entry which is preliminary data.</text>
</comment>
<evidence type="ECO:0000256" key="1">
    <source>
        <dbReference type="SAM" id="MobiDB-lite"/>
    </source>
</evidence>
<name>A0A7W7VIC4_9PSEU</name>
<dbReference type="Proteomes" id="UP000520767">
    <property type="component" value="Unassembled WGS sequence"/>
</dbReference>
<reference evidence="2 3" key="1">
    <citation type="submission" date="2020-08" db="EMBL/GenBank/DDBJ databases">
        <title>Genomic Encyclopedia of Type Strains, Phase III (KMG-III): the genomes of soil and plant-associated and newly described type strains.</title>
        <authorList>
            <person name="Whitman W."/>
        </authorList>
    </citation>
    <scope>NUCLEOTIDE SEQUENCE [LARGE SCALE GENOMIC DNA]</scope>
    <source>
        <strain evidence="2 3">CECT 8960</strain>
    </source>
</reference>
<gene>
    <name evidence="2" type="ORF">FHR82_007194</name>
</gene>
<dbReference type="RefSeq" id="WP_184814946.1">
    <property type="nucleotide sequence ID" value="NZ_JACHJQ010000008.1"/>
</dbReference>
<evidence type="ECO:0000313" key="2">
    <source>
        <dbReference type="EMBL" id="MBB4910935.1"/>
    </source>
</evidence>
<dbReference type="EMBL" id="JACHJQ010000008">
    <property type="protein sequence ID" value="MBB4910935.1"/>
    <property type="molecule type" value="Genomic_DNA"/>
</dbReference>
<feature type="region of interest" description="Disordered" evidence="1">
    <location>
        <begin position="64"/>
        <end position="85"/>
    </location>
</feature>
<evidence type="ECO:0000313" key="3">
    <source>
        <dbReference type="Proteomes" id="UP000520767"/>
    </source>
</evidence>
<protein>
    <submittedName>
        <fullName evidence="2">Uncharacterized protein</fullName>
    </submittedName>
</protein>